<dbReference type="VEuPathDB" id="FungiDB:FUN_020169"/>
<evidence type="ECO:0000313" key="1">
    <source>
        <dbReference type="EMBL" id="PKK57879.1"/>
    </source>
</evidence>
<reference evidence="1 2" key="2">
    <citation type="submission" date="2017-10" db="EMBL/GenBank/DDBJ databases">
        <title>Extensive intraspecific genome diversity in a model arbuscular mycorrhizal fungus.</title>
        <authorList>
            <person name="Chen E.C.H."/>
            <person name="Morin E."/>
            <person name="Baudet D."/>
            <person name="Noel J."/>
            <person name="Ndikumana S."/>
            <person name="Charron P."/>
            <person name="St-Onge C."/>
            <person name="Giorgi J."/>
            <person name="Grigoriev I.V."/>
            <person name="Roux C."/>
            <person name="Martin F.M."/>
            <person name="Corradi N."/>
        </authorList>
    </citation>
    <scope>NUCLEOTIDE SEQUENCE [LARGE SCALE GENOMIC DNA]</scope>
    <source>
        <strain evidence="1 2">C2</strain>
    </source>
</reference>
<organism evidence="1 2">
    <name type="scientific">Rhizophagus irregularis</name>
    <dbReference type="NCBI Taxonomy" id="588596"/>
    <lineage>
        <taxon>Eukaryota</taxon>
        <taxon>Fungi</taxon>
        <taxon>Fungi incertae sedis</taxon>
        <taxon>Mucoromycota</taxon>
        <taxon>Glomeromycotina</taxon>
        <taxon>Glomeromycetes</taxon>
        <taxon>Glomerales</taxon>
        <taxon>Glomeraceae</taxon>
        <taxon>Rhizophagus</taxon>
    </lineage>
</organism>
<dbReference type="Proteomes" id="UP000233469">
    <property type="component" value="Unassembled WGS sequence"/>
</dbReference>
<proteinExistence type="predicted"/>
<comment type="caution">
    <text evidence="1">The sequence shown here is derived from an EMBL/GenBank/DDBJ whole genome shotgun (WGS) entry which is preliminary data.</text>
</comment>
<name>A0A2N1M8B8_9GLOM</name>
<protein>
    <submittedName>
        <fullName evidence="1">Uncharacterized protein</fullName>
    </submittedName>
</protein>
<sequence length="133" mass="15822">MHIEQNSIILRTHKNMREAVISHNAAEYSIHDHEIFFWNFRMTNIYDANEIIDWTRAFVKSFKRFSPSSLQLPKLHIWKYHTDITQKLGINIIEDYFHIADEHIALEGVFEKKHLAVKVEDEYSVVVEIVKAK</sequence>
<dbReference type="AlphaFoldDB" id="A0A2N1M8B8"/>
<accession>A0A2N1M8B8</accession>
<gene>
    <name evidence="1" type="ORF">RhiirC2_720933</name>
</gene>
<reference evidence="1 2" key="1">
    <citation type="submission" date="2016-04" db="EMBL/GenBank/DDBJ databases">
        <title>Genome analyses suggest a sexual origin of heterokaryosis in a supposedly ancient asexual fungus.</title>
        <authorList>
            <person name="Ropars J."/>
            <person name="Sedzielewska K."/>
            <person name="Noel J."/>
            <person name="Charron P."/>
            <person name="Farinelli L."/>
            <person name="Marton T."/>
            <person name="Kruger M."/>
            <person name="Pelin A."/>
            <person name="Brachmann A."/>
            <person name="Corradi N."/>
        </authorList>
    </citation>
    <scope>NUCLEOTIDE SEQUENCE [LARGE SCALE GENOMIC DNA]</scope>
    <source>
        <strain evidence="1 2">C2</strain>
    </source>
</reference>
<dbReference type="EMBL" id="LLXL01004013">
    <property type="protein sequence ID" value="PKK57879.1"/>
    <property type="molecule type" value="Genomic_DNA"/>
</dbReference>
<evidence type="ECO:0000313" key="2">
    <source>
        <dbReference type="Proteomes" id="UP000233469"/>
    </source>
</evidence>